<evidence type="ECO:0000313" key="3">
    <source>
        <dbReference type="Proteomes" id="UP000249390"/>
    </source>
</evidence>
<accession>A0A328E358</accession>
<evidence type="ECO:0000313" key="2">
    <source>
        <dbReference type="EMBL" id="RAL50861.1"/>
    </source>
</evidence>
<proteinExistence type="predicted"/>
<keyword evidence="3" id="KW-1185">Reference proteome</keyword>
<feature type="region of interest" description="Disordered" evidence="1">
    <location>
        <begin position="273"/>
        <end position="312"/>
    </location>
</feature>
<name>A0A328E358_9ASTE</name>
<reference evidence="2 3" key="1">
    <citation type="submission" date="2018-06" db="EMBL/GenBank/DDBJ databases">
        <title>The Genome of Cuscuta australis (Dodder) Provides Insight into the Evolution of Plant Parasitism.</title>
        <authorList>
            <person name="Liu H."/>
        </authorList>
    </citation>
    <scope>NUCLEOTIDE SEQUENCE [LARGE SCALE GENOMIC DNA]</scope>
    <source>
        <strain evidence="3">cv. Yunnan</strain>
        <tissue evidence="2">Vines</tissue>
    </source>
</reference>
<sequence>MDSLGHTSSKKANDPSFTDISFSSYLKHCGGGGGGEEESEINVFDAKKYFSEGTDWKELSSRSVFPAVDIYGQNEDGISALSEISRFSPVSSVQAGGGFCRSAKASTTPTAASSEASWNSQTGLLTHPPGSLSIKNIAVSGCKERRRGSKWLFCPSKCPCSGKKSIQVQEAVTPRHVHPQRAVLEEGNPNLSLKLQVCPGEPGQRLLRRSLPGEGDLATAGGFSFPIFKPTTHAAAAPVDDVKMTIKTSALGDQLQLKQQQDPLRVFQPPVSRKSIEEIQSTPPPRRGGNCGFPGSPAPRPTAAAAVDDDAASDASSDLFEIESFSTQGASYPMYRRRDSLEDDPPFNARRFSAAINIYGGRRSVDEPATPSVAATENYPPSEVSIDWSVTTAEGFDRASTTSFSIRGLEMGEHARGGGGDRRGTAEKCKSGGGLLSCRHEKAVSVGPNPVRLGIGPPALISHVSGRPPKPNKPASHPARVSLAFAA</sequence>
<gene>
    <name evidence="2" type="ORF">DM860_005217</name>
</gene>
<protein>
    <recommendedName>
        <fullName evidence="4">Protein PHYTOCHROME KINASE SUBSTRATE 4</fullName>
    </recommendedName>
</protein>
<dbReference type="GO" id="GO:0009638">
    <property type="term" value="P:phototropism"/>
    <property type="evidence" value="ECO:0007669"/>
    <property type="project" value="InterPro"/>
</dbReference>
<dbReference type="PANTHER" id="PTHR33781:SF1">
    <property type="entry name" value="PROTEIN PHYTOCHROME KINASE SUBSTRATE 4"/>
    <property type="match status" value="1"/>
</dbReference>
<evidence type="ECO:0008006" key="4">
    <source>
        <dbReference type="Google" id="ProtNLM"/>
    </source>
</evidence>
<dbReference type="EMBL" id="NQVE01000054">
    <property type="protein sequence ID" value="RAL50861.1"/>
    <property type="molecule type" value="Genomic_DNA"/>
</dbReference>
<comment type="caution">
    <text evidence="2">The sequence shown here is derived from an EMBL/GenBank/DDBJ whole genome shotgun (WGS) entry which is preliminary data.</text>
</comment>
<evidence type="ECO:0000256" key="1">
    <source>
        <dbReference type="SAM" id="MobiDB-lite"/>
    </source>
</evidence>
<dbReference type="AlphaFoldDB" id="A0A328E358"/>
<dbReference type="PANTHER" id="PTHR33781">
    <property type="entry name" value="PROTEIN PHYTOCHROME KINASE SUBSTRATE 1-RELATED"/>
    <property type="match status" value="1"/>
</dbReference>
<organism evidence="2 3">
    <name type="scientific">Cuscuta australis</name>
    <dbReference type="NCBI Taxonomy" id="267555"/>
    <lineage>
        <taxon>Eukaryota</taxon>
        <taxon>Viridiplantae</taxon>
        <taxon>Streptophyta</taxon>
        <taxon>Embryophyta</taxon>
        <taxon>Tracheophyta</taxon>
        <taxon>Spermatophyta</taxon>
        <taxon>Magnoliopsida</taxon>
        <taxon>eudicotyledons</taxon>
        <taxon>Gunneridae</taxon>
        <taxon>Pentapetalae</taxon>
        <taxon>asterids</taxon>
        <taxon>lamiids</taxon>
        <taxon>Solanales</taxon>
        <taxon>Convolvulaceae</taxon>
        <taxon>Cuscuteae</taxon>
        <taxon>Cuscuta</taxon>
        <taxon>Cuscuta subgen. Grammica</taxon>
        <taxon>Cuscuta sect. Cleistogrammica</taxon>
    </lineage>
</organism>
<dbReference type="InterPro" id="IPR039615">
    <property type="entry name" value="PKS"/>
</dbReference>
<dbReference type="Proteomes" id="UP000249390">
    <property type="component" value="Unassembled WGS sequence"/>
</dbReference>